<reference evidence="1" key="1">
    <citation type="submission" date="2021-10" db="EMBL/GenBank/DDBJ databases">
        <title>Tamlana sargassums sp. nov., and Tamlana laminarinivorans sp. nov., two new bacteria isolated from the brown alga.</title>
        <authorList>
            <person name="Li J."/>
        </authorList>
    </citation>
    <scope>NUCLEOTIDE SEQUENCE</scope>
    <source>
        <strain evidence="1">PT2-4</strain>
    </source>
</reference>
<evidence type="ECO:0000313" key="2">
    <source>
        <dbReference type="Proteomes" id="UP001139199"/>
    </source>
</evidence>
<comment type="caution">
    <text evidence="1">The sequence shown here is derived from an EMBL/GenBank/DDBJ whole genome shotgun (WGS) entry which is preliminary data.</text>
</comment>
<dbReference type="Proteomes" id="UP001139199">
    <property type="component" value="Unassembled WGS sequence"/>
</dbReference>
<organism evidence="1 2">
    <name type="scientific">Neotamlana laminarinivorans</name>
    <dbReference type="NCBI Taxonomy" id="2883124"/>
    <lineage>
        <taxon>Bacteria</taxon>
        <taxon>Pseudomonadati</taxon>
        <taxon>Bacteroidota</taxon>
        <taxon>Flavobacteriia</taxon>
        <taxon>Flavobacteriales</taxon>
        <taxon>Flavobacteriaceae</taxon>
        <taxon>Neotamlana</taxon>
    </lineage>
</organism>
<proteinExistence type="predicted"/>
<dbReference type="RefSeq" id="WP_226544804.1">
    <property type="nucleotide sequence ID" value="NZ_JAJAPW010000024.1"/>
</dbReference>
<feature type="non-terminal residue" evidence="1">
    <location>
        <position position="1"/>
    </location>
</feature>
<sequence>VGLHLKKIVSNQNFKLKSLFLVINKYEMNIQAEKIELVKMLLDTENPKIIESIKKIFKKAKTADFWDDLSVEQRNEIEKASREIENGEITDYESFMQKHR</sequence>
<evidence type="ECO:0000313" key="1">
    <source>
        <dbReference type="EMBL" id="MCB4800330.1"/>
    </source>
</evidence>
<protein>
    <submittedName>
        <fullName evidence="1">Uncharacterized protein</fullName>
    </submittedName>
</protein>
<keyword evidence="2" id="KW-1185">Reference proteome</keyword>
<dbReference type="AlphaFoldDB" id="A0A9X1I3E0"/>
<dbReference type="EMBL" id="JAJAPW010000024">
    <property type="protein sequence ID" value="MCB4800330.1"/>
    <property type="molecule type" value="Genomic_DNA"/>
</dbReference>
<gene>
    <name evidence="1" type="ORF">LG649_15895</name>
</gene>
<accession>A0A9X1I3E0</accession>
<name>A0A9X1I3E0_9FLAO</name>